<accession>A0A545VPG9</accession>
<keyword evidence="3" id="KW-1185">Reference proteome</keyword>
<dbReference type="PANTHER" id="PTHR46082">
    <property type="entry name" value="ATP/GTP-BINDING PROTEIN-RELATED"/>
    <property type="match status" value="1"/>
</dbReference>
<dbReference type="InterPro" id="IPR053137">
    <property type="entry name" value="NLR-like"/>
</dbReference>
<sequence>MSAARDFASEELRQLSNADYTVGWICAVTTEYVAAQVFLDERHAQPTHVATHDNNDYTLGRIGRHNAAIAVLPAGELMMVGIGDGAPSPGKMSFIGAGDDGSCLGGCAHKRGVDPLAPGRGDDEDDDPAIHHGLKDAELRDRYAAEMETFLCFEMESGGGWRATFRLRGNDEPPRTARDLVRRITPNKTEVDKETRDVVESDPVLRVNIGGARDNLECIQAPAHSDQVTRWLPATLPPPKPLRKRNEEAHKPMPM</sequence>
<dbReference type="GO" id="GO:0009116">
    <property type="term" value="P:nucleoside metabolic process"/>
    <property type="evidence" value="ECO:0007669"/>
    <property type="project" value="InterPro"/>
</dbReference>
<organism evidence="2 3">
    <name type="scientific">Cordyceps javanica</name>
    <dbReference type="NCBI Taxonomy" id="43265"/>
    <lineage>
        <taxon>Eukaryota</taxon>
        <taxon>Fungi</taxon>
        <taxon>Dikarya</taxon>
        <taxon>Ascomycota</taxon>
        <taxon>Pezizomycotina</taxon>
        <taxon>Sordariomycetes</taxon>
        <taxon>Hypocreomycetidae</taxon>
        <taxon>Hypocreales</taxon>
        <taxon>Cordycipitaceae</taxon>
        <taxon>Cordyceps</taxon>
    </lineage>
</organism>
<protein>
    <submittedName>
        <fullName evidence="2">Uncharacterized protein</fullName>
    </submittedName>
</protein>
<feature type="region of interest" description="Disordered" evidence="1">
    <location>
        <begin position="231"/>
        <end position="255"/>
    </location>
</feature>
<dbReference type="GO" id="GO:0003824">
    <property type="term" value="F:catalytic activity"/>
    <property type="evidence" value="ECO:0007669"/>
    <property type="project" value="InterPro"/>
</dbReference>
<gene>
    <name evidence="2" type="ORF">IF1G_09743</name>
</gene>
<reference evidence="2 3" key="1">
    <citation type="journal article" date="2019" name="Appl. Microbiol. Biotechnol.">
        <title>Genome sequence of Isaria javanica and comparative genome analysis insights into family S53 peptidase evolution in fungal entomopathogens.</title>
        <authorList>
            <person name="Lin R."/>
            <person name="Zhang X."/>
            <person name="Xin B."/>
            <person name="Zou M."/>
            <person name="Gao Y."/>
            <person name="Qin F."/>
            <person name="Hu Q."/>
            <person name="Xie B."/>
            <person name="Cheng X."/>
        </authorList>
    </citation>
    <scope>NUCLEOTIDE SEQUENCE [LARGE SCALE GENOMIC DNA]</scope>
    <source>
        <strain evidence="2 3">IJ1G</strain>
    </source>
</reference>
<comment type="caution">
    <text evidence="2">The sequence shown here is derived from an EMBL/GenBank/DDBJ whole genome shotgun (WGS) entry which is preliminary data.</text>
</comment>
<feature type="compositionally biased region" description="Basic and acidic residues" evidence="1">
    <location>
        <begin position="244"/>
        <end position="255"/>
    </location>
</feature>
<dbReference type="STRING" id="43265.A0A545VPG9"/>
<dbReference type="PANTHER" id="PTHR46082:SF11">
    <property type="entry name" value="AAA+ ATPASE DOMAIN-CONTAINING PROTEIN-RELATED"/>
    <property type="match status" value="1"/>
</dbReference>
<dbReference type="Gene3D" id="3.40.50.1580">
    <property type="entry name" value="Nucleoside phosphorylase domain"/>
    <property type="match status" value="1"/>
</dbReference>
<evidence type="ECO:0000313" key="2">
    <source>
        <dbReference type="EMBL" id="TQV91677.1"/>
    </source>
</evidence>
<dbReference type="OrthoDB" id="1577640at2759"/>
<name>A0A545VPG9_9HYPO</name>
<evidence type="ECO:0000256" key="1">
    <source>
        <dbReference type="SAM" id="MobiDB-lite"/>
    </source>
</evidence>
<dbReference type="AlphaFoldDB" id="A0A545VPG9"/>
<proteinExistence type="predicted"/>
<dbReference type="InterPro" id="IPR035994">
    <property type="entry name" value="Nucleoside_phosphorylase_sf"/>
</dbReference>
<dbReference type="Proteomes" id="UP000315783">
    <property type="component" value="Unassembled WGS sequence"/>
</dbReference>
<evidence type="ECO:0000313" key="3">
    <source>
        <dbReference type="Proteomes" id="UP000315783"/>
    </source>
</evidence>
<dbReference type="EMBL" id="SPUK01000018">
    <property type="protein sequence ID" value="TQV91677.1"/>
    <property type="molecule type" value="Genomic_DNA"/>
</dbReference>